<keyword evidence="2" id="KW-1185">Reference proteome</keyword>
<accession>A0ABS5GJW4</accession>
<sequence>MKLRKDKSLDELARVGNVAQFVSYSPGRVRPHQEFSRVAGFDANHQFQNISEGLRVLLDRCPEGTLNLRSFTPDNPRSRDFHYGLADLAQIEALVCKMSGEGLYVIANETVDVADGGVSGVIQGGVVEFAPDDTPRCVEKGGTASMSLGWGLSLLKTVYSFPVETVDAGRGRLEFSIHLKPRGWRRGHTLMWEYEASDSAPAMAALKWPNRFSRLIGDKTFGLLVADLIGLPVPRSLSE</sequence>
<reference evidence="2" key="1">
    <citation type="journal article" date="2021" name="ISME J.">
        <title>Evolutionary origin and ecological implication of a unique nif island in free-living Bradyrhizobium lineages.</title>
        <authorList>
            <person name="Tao J."/>
        </authorList>
    </citation>
    <scope>NUCLEOTIDE SEQUENCE [LARGE SCALE GENOMIC DNA]</scope>
    <source>
        <strain evidence="2">SZCCT0094</strain>
    </source>
</reference>
<evidence type="ECO:0000313" key="2">
    <source>
        <dbReference type="Proteomes" id="UP001314635"/>
    </source>
</evidence>
<proteinExistence type="predicted"/>
<name>A0ABS5GJW4_9BRAD</name>
<dbReference type="EMBL" id="JAFCLK010000090">
    <property type="protein sequence ID" value="MBR1141620.1"/>
    <property type="molecule type" value="Genomic_DNA"/>
</dbReference>
<gene>
    <name evidence="1" type="ORF">JQ619_38395</name>
</gene>
<comment type="caution">
    <text evidence="1">The sequence shown here is derived from an EMBL/GenBank/DDBJ whole genome shotgun (WGS) entry which is preliminary data.</text>
</comment>
<dbReference type="RefSeq" id="WP_211400869.1">
    <property type="nucleotide sequence ID" value="NZ_JAFCLK010000090.1"/>
</dbReference>
<evidence type="ECO:0000313" key="1">
    <source>
        <dbReference type="EMBL" id="MBR1141620.1"/>
    </source>
</evidence>
<protein>
    <submittedName>
        <fullName evidence="1">Uncharacterized protein</fullName>
    </submittedName>
</protein>
<organism evidence="1 2">
    <name type="scientific">Bradyrhizobium denitrificans</name>
    <dbReference type="NCBI Taxonomy" id="2734912"/>
    <lineage>
        <taxon>Bacteria</taxon>
        <taxon>Pseudomonadati</taxon>
        <taxon>Pseudomonadota</taxon>
        <taxon>Alphaproteobacteria</taxon>
        <taxon>Hyphomicrobiales</taxon>
        <taxon>Nitrobacteraceae</taxon>
        <taxon>Bradyrhizobium</taxon>
    </lineage>
</organism>
<dbReference type="Proteomes" id="UP001314635">
    <property type="component" value="Unassembled WGS sequence"/>
</dbReference>